<gene>
    <name evidence="3" type="ORF">GCM10023175_14030</name>
</gene>
<reference evidence="4" key="1">
    <citation type="journal article" date="2019" name="Int. J. Syst. Evol. Microbiol.">
        <title>The Global Catalogue of Microorganisms (GCM) 10K type strain sequencing project: providing services to taxonomists for standard genome sequencing and annotation.</title>
        <authorList>
            <consortium name="The Broad Institute Genomics Platform"/>
            <consortium name="The Broad Institute Genome Sequencing Center for Infectious Disease"/>
            <person name="Wu L."/>
            <person name="Ma J."/>
        </authorList>
    </citation>
    <scope>NUCLEOTIDE SEQUENCE [LARGE SCALE GENOMIC DNA]</scope>
    <source>
        <strain evidence="4">JCM 17906</strain>
    </source>
</reference>
<name>A0ABP8RJR5_9PSEU</name>
<evidence type="ECO:0000313" key="3">
    <source>
        <dbReference type="EMBL" id="GAA4540859.1"/>
    </source>
</evidence>
<keyword evidence="4" id="KW-1185">Reference proteome</keyword>
<evidence type="ECO:0000313" key="4">
    <source>
        <dbReference type="Proteomes" id="UP001501598"/>
    </source>
</evidence>
<dbReference type="EMBL" id="BAABGT010000022">
    <property type="protein sequence ID" value="GAA4540859.1"/>
    <property type="molecule type" value="Genomic_DNA"/>
</dbReference>
<dbReference type="InterPro" id="IPR017517">
    <property type="entry name" value="Maleyloyr_isom"/>
</dbReference>
<accession>A0ABP8RJR5</accession>
<feature type="domain" description="Mycothiol-dependent maleylpyruvate isomerase metal-binding" evidence="2">
    <location>
        <begin position="20"/>
        <end position="129"/>
    </location>
</feature>
<sequence>MTTTEIDPRTSYAGALDWAATVVDGVRPDQRGLPTPCPELDVDGLLRHLVATVHKIAAIGDGADPTTLPFQVPTGDCPALAAARAEMERVWSADDALAREVRVPWGTAPGAVALWGYVNELLVHTWDVAVATGQHPEAPAGLVEPVLGAAQRLIPEQRDGSPFAPAVTPRPEAGPTERLANWSGHRW</sequence>
<proteinExistence type="predicted"/>
<dbReference type="InterPro" id="IPR024344">
    <property type="entry name" value="MDMPI_metal-binding"/>
</dbReference>
<evidence type="ECO:0000259" key="2">
    <source>
        <dbReference type="Pfam" id="PF11716"/>
    </source>
</evidence>
<dbReference type="NCBIfam" id="TIGR03086">
    <property type="entry name" value="TIGR03086 family metal-binding protein"/>
    <property type="match status" value="1"/>
</dbReference>
<protein>
    <submittedName>
        <fullName evidence="3">TIGR03086 family metal-binding protein</fullName>
    </submittedName>
</protein>
<dbReference type="Proteomes" id="UP001501598">
    <property type="component" value="Unassembled WGS sequence"/>
</dbReference>
<feature type="region of interest" description="Disordered" evidence="1">
    <location>
        <begin position="157"/>
        <end position="187"/>
    </location>
</feature>
<dbReference type="InterPro" id="IPR034660">
    <property type="entry name" value="DinB/YfiT-like"/>
</dbReference>
<dbReference type="InterPro" id="IPR017520">
    <property type="entry name" value="CHP03086"/>
</dbReference>
<dbReference type="NCBIfam" id="TIGR03083">
    <property type="entry name" value="maleylpyruvate isomerase family mycothiol-dependent enzyme"/>
    <property type="match status" value="1"/>
</dbReference>
<organism evidence="3 4">
    <name type="scientific">Pseudonocardia xishanensis</name>
    <dbReference type="NCBI Taxonomy" id="630995"/>
    <lineage>
        <taxon>Bacteria</taxon>
        <taxon>Bacillati</taxon>
        <taxon>Actinomycetota</taxon>
        <taxon>Actinomycetes</taxon>
        <taxon>Pseudonocardiales</taxon>
        <taxon>Pseudonocardiaceae</taxon>
        <taxon>Pseudonocardia</taxon>
    </lineage>
</organism>
<dbReference type="SUPFAM" id="SSF109854">
    <property type="entry name" value="DinB/YfiT-like putative metalloenzymes"/>
    <property type="match status" value="1"/>
</dbReference>
<dbReference type="Pfam" id="PF11716">
    <property type="entry name" value="MDMPI_N"/>
    <property type="match status" value="1"/>
</dbReference>
<dbReference type="RefSeq" id="WP_345413901.1">
    <property type="nucleotide sequence ID" value="NZ_BAABGT010000022.1"/>
</dbReference>
<evidence type="ECO:0000256" key="1">
    <source>
        <dbReference type="SAM" id="MobiDB-lite"/>
    </source>
</evidence>
<comment type="caution">
    <text evidence="3">The sequence shown here is derived from an EMBL/GenBank/DDBJ whole genome shotgun (WGS) entry which is preliminary data.</text>
</comment>